<keyword evidence="2" id="KW-0238">DNA-binding</keyword>
<proteinExistence type="predicted"/>
<dbReference type="InterPro" id="IPR036390">
    <property type="entry name" value="WH_DNA-bd_sf"/>
</dbReference>
<dbReference type="PANTHER" id="PTHR33204">
    <property type="entry name" value="TRANSCRIPTIONAL REGULATOR, MARR FAMILY"/>
    <property type="match status" value="1"/>
</dbReference>
<keyword evidence="6" id="KW-1185">Reference proteome</keyword>
<dbReference type="Gene3D" id="1.10.10.10">
    <property type="entry name" value="Winged helix-like DNA-binding domain superfamily/Winged helix DNA-binding domain"/>
    <property type="match status" value="1"/>
</dbReference>
<dbReference type="OrthoDB" id="9800350at2"/>
<dbReference type="Proteomes" id="UP000284202">
    <property type="component" value="Unassembled WGS sequence"/>
</dbReference>
<evidence type="ECO:0000313" key="6">
    <source>
        <dbReference type="Proteomes" id="UP000284202"/>
    </source>
</evidence>
<dbReference type="InterPro" id="IPR002577">
    <property type="entry name" value="HTH_HxlR"/>
</dbReference>
<accession>A0A418ST90</accession>
<dbReference type="InterPro" id="IPR036388">
    <property type="entry name" value="WH-like_DNA-bd_sf"/>
</dbReference>
<reference evidence="6" key="1">
    <citation type="submission" date="2018-09" db="EMBL/GenBank/DDBJ databases">
        <title>Acidovorax cavernicola nov. sp. isolated from Gruta de las Maravillas (Aracena, Spain).</title>
        <authorList>
            <person name="Jurado V."/>
            <person name="Gutierrez-Patricio S."/>
            <person name="Gonzalez-Pimentel J.L."/>
            <person name="Miller A.Z."/>
            <person name="Laiz L."/>
            <person name="Saiz-Jimenez C."/>
        </authorList>
    </citation>
    <scope>NUCLEOTIDE SEQUENCE [LARGE SCALE GENOMIC DNA]</scope>
    <source>
        <strain evidence="6">1011MAR3C25</strain>
    </source>
</reference>
<dbReference type="SUPFAM" id="SSF46785">
    <property type="entry name" value="Winged helix' DNA-binding domain"/>
    <property type="match status" value="1"/>
</dbReference>
<dbReference type="AlphaFoldDB" id="A0A418ST90"/>
<evidence type="ECO:0000259" key="4">
    <source>
        <dbReference type="PROSITE" id="PS51118"/>
    </source>
</evidence>
<keyword evidence="1" id="KW-0805">Transcription regulation</keyword>
<dbReference type="Pfam" id="PF01638">
    <property type="entry name" value="HxlR"/>
    <property type="match status" value="1"/>
</dbReference>
<sequence>MPHHQGRRTRYPQHPWHRLDERHHRDRDLWNLTDDTLRCSELQARLTGITPKVLSERLAGLTRRGLLAREVSIEFPREVTYRLTSRVQALGRLSCSFMNGGRRRSGGGPSLVRLLYMVHASLIKGCSQPRDWSVGPRGLYSAPSGLLQFKSLSTANIWA</sequence>
<name>A0A418ST90_9RHOB</name>
<dbReference type="PROSITE" id="PS51118">
    <property type="entry name" value="HTH_HXLR"/>
    <property type="match status" value="1"/>
</dbReference>
<dbReference type="EMBL" id="QZCG01000009">
    <property type="protein sequence ID" value="RJE84181.1"/>
    <property type="molecule type" value="Genomic_DNA"/>
</dbReference>
<evidence type="ECO:0000256" key="3">
    <source>
        <dbReference type="ARBA" id="ARBA00023163"/>
    </source>
</evidence>
<evidence type="ECO:0000256" key="2">
    <source>
        <dbReference type="ARBA" id="ARBA00023125"/>
    </source>
</evidence>
<keyword evidence="3" id="KW-0804">Transcription</keyword>
<evidence type="ECO:0000313" key="5">
    <source>
        <dbReference type="EMBL" id="RJE84181.1"/>
    </source>
</evidence>
<dbReference type="GO" id="GO:0003677">
    <property type="term" value="F:DNA binding"/>
    <property type="evidence" value="ECO:0007669"/>
    <property type="project" value="UniProtKB-KW"/>
</dbReference>
<gene>
    <name evidence="5" type="ORF">D3P04_14370</name>
</gene>
<evidence type="ECO:0000256" key="1">
    <source>
        <dbReference type="ARBA" id="ARBA00023015"/>
    </source>
</evidence>
<feature type="domain" description="HTH hxlR-type" evidence="4">
    <location>
        <begin position="1"/>
        <end position="109"/>
    </location>
</feature>
<protein>
    <submittedName>
        <fullName evidence="5">Transcriptional regulator</fullName>
    </submittedName>
</protein>
<organism evidence="5 6">
    <name type="scientific">Paracoccus onubensis</name>
    <dbReference type="NCBI Taxonomy" id="1675788"/>
    <lineage>
        <taxon>Bacteria</taxon>
        <taxon>Pseudomonadati</taxon>
        <taxon>Pseudomonadota</taxon>
        <taxon>Alphaproteobacteria</taxon>
        <taxon>Rhodobacterales</taxon>
        <taxon>Paracoccaceae</taxon>
        <taxon>Paracoccus</taxon>
    </lineage>
</organism>
<comment type="caution">
    <text evidence="5">The sequence shown here is derived from an EMBL/GenBank/DDBJ whole genome shotgun (WGS) entry which is preliminary data.</text>
</comment>